<feature type="transmembrane region" description="Helical" evidence="6">
    <location>
        <begin position="85"/>
        <end position="108"/>
    </location>
</feature>
<feature type="transmembrane region" description="Helical" evidence="6">
    <location>
        <begin position="208"/>
        <end position="226"/>
    </location>
</feature>
<feature type="transmembrane region" description="Helical" evidence="6">
    <location>
        <begin position="141"/>
        <end position="163"/>
    </location>
</feature>
<evidence type="ECO:0000259" key="7">
    <source>
        <dbReference type="Pfam" id="PF09335"/>
    </source>
</evidence>
<accession>A0A1I0ZQX2</accession>
<comment type="similarity">
    <text evidence="6">Belongs to the TVP38/TMEM64 family.</text>
</comment>
<evidence type="ECO:0000256" key="1">
    <source>
        <dbReference type="ARBA" id="ARBA00004651"/>
    </source>
</evidence>
<dbReference type="InterPro" id="IPR015414">
    <property type="entry name" value="TMEM64"/>
</dbReference>
<feature type="domain" description="VTT" evidence="7">
    <location>
        <begin position="73"/>
        <end position="189"/>
    </location>
</feature>
<dbReference type="STRING" id="237018.SAMN04489723_106254"/>
<dbReference type="RefSeq" id="WP_175499679.1">
    <property type="nucleotide sequence ID" value="NZ_CAXBKE010000033.1"/>
</dbReference>
<feature type="transmembrane region" description="Helical" evidence="6">
    <location>
        <begin position="49"/>
        <end position="73"/>
    </location>
</feature>
<feature type="transmembrane region" description="Helical" evidence="6">
    <location>
        <begin position="21"/>
        <end position="43"/>
    </location>
</feature>
<dbReference type="GO" id="GO:0005886">
    <property type="term" value="C:plasma membrane"/>
    <property type="evidence" value="ECO:0007669"/>
    <property type="project" value="UniProtKB-SubCell"/>
</dbReference>
<evidence type="ECO:0000256" key="3">
    <source>
        <dbReference type="ARBA" id="ARBA00022692"/>
    </source>
</evidence>
<reference evidence="8 9" key="1">
    <citation type="submission" date="2016-10" db="EMBL/GenBank/DDBJ databases">
        <authorList>
            <person name="de Groot N.N."/>
        </authorList>
    </citation>
    <scope>NUCLEOTIDE SEQUENCE [LARGE SCALE GENOMIC DNA]</scope>
    <source>
        <strain evidence="8 9">DSM 23399</strain>
    </source>
</reference>
<name>A0A1I0ZQX2_9BACT</name>
<evidence type="ECO:0000256" key="6">
    <source>
        <dbReference type="RuleBase" id="RU366058"/>
    </source>
</evidence>
<sequence>MTKKGRIFKTIRAYFGKHPSGIFAWLWVTLMPFVGSVIFAANYDFLDDYQLYTALDYFIYTVIGALLMGLALLPTTLIALASGFYFGWVSLPFLILGYSLASILGYVLGKLTNMGLTEKLFKKNPKFHEALEARKGKEGSLVFFVRISPIVPFAISNFLFANLNIKLWKVLVYGIPGMLTRTVLAFAAGVLASSYLAAKESMNSPLQWGIGIALLIIGVAGIYGYVKKSRK</sequence>
<keyword evidence="9" id="KW-1185">Reference proteome</keyword>
<keyword evidence="5 6" id="KW-0472">Membrane</keyword>
<feature type="transmembrane region" description="Helical" evidence="6">
    <location>
        <begin position="170"/>
        <end position="196"/>
    </location>
</feature>
<keyword evidence="3 6" id="KW-0812">Transmembrane</keyword>
<dbReference type="EMBL" id="FOKK01000006">
    <property type="protein sequence ID" value="SFB28055.1"/>
    <property type="molecule type" value="Genomic_DNA"/>
</dbReference>
<dbReference type="PANTHER" id="PTHR12677">
    <property type="entry name" value="GOLGI APPARATUS MEMBRANE PROTEIN TVP38-RELATED"/>
    <property type="match status" value="1"/>
</dbReference>
<evidence type="ECO:0000256" key="5">
    <source>
        <dbReference type="ARBA" id="ARBA00023136"/>
    </source>
</evidence>
<dbReference type="Proteomes" id="UP000198790">
    <property type="component" value="Unassembled WGS sequence"/>
</dbReference>
<proteinExistence type="inferred from homology"/>
<dbReference type="InterPro" id="IPR032816">
    <property type="entry name" value="VTT_dom"/>
</dbReference>
<dbReference type="AlphaFoldDB" id="A0A1I0ZQX2"/>
<evidence type="ECO:0000256" key="2">
    <source>
        <dbReference type="ARBA" id="ARBA00022475"/>
    </source>
</evidence>
<comment type="subcellular location">
    <subcellularLocation>
        <location evidence="1 6">Cell membrane</location>
        <topology evidence="1 6">Multi-pass membrane protein</topology>
    </subcellularLocation>
</comment>
<gene>
    <name evidence="8" type="ORF">SAMN04489723_106254</name>
</gene>
<keyword evidence="4 6" id="KW-1133">Transmembrane helix</keyword>
<protein>
    <recommendedName>
        <fullName evidence="6">TVP38/TMEM64 family membrane protein</fullName>
    </recommendedName>
</protein>
<evidence type="ECO:0000256" key="4">
    <source>
        <dbReference type="ARBA" id="ARBA00022989"/>
    </source>
</evidence>
<evidence type="ECO:0000313" key="8">
    <source>
        <dbReference type="EMBL" id="SFB28055.1"/>
    </source>
</evidence>
<keyword evidence="2 6" id="KW-1003">Cell membrane</keyword>
<organism evidence="8 9">
    <name type="scientific">Algoriphagus aquimarinus</name>
    <dbReference type="NCBI Taxonomy" id="237018"/>
    <lineage>
        <taxon>Bacteria</taxon>
        <taxon>Pseudomonadati</taxon>
        <taxon>Bacteroidota</taxon>
        <taxon>Cytophagia</taxon>
        <taxon>Cytophagales</taxon>
        <taxon>Cyclobacteriaceae</taxon>
        <taxon>Algoriphagus</taxon>
    </lineage>
</organism>
<dbReference type="PANTHER" id="PTHR12677:SF59">
    <property type="entry name" value="GOLGI APPARATUS MEMBRANE PROTEIN TVP38-RELATED"/>
    <property type="match status" value="1"/>
</dbReference>
<evidence type="ECO:0000313" key="9">
    <source>
        <dbReference type="Proteomes" id="UP000198790"/>
    </source>
</evidence>
<dbReference type="Pfam" id="PF09335">
    <property type="entry name" value="VTT_dom"/>
    <property type="match status" value="1"/>
</dbReference>